<evidence type="ECO:0000256" key="1">
    <source>
        <dbReference type="SAM" id="SignalP"/>
    </source>
</evidence>
<dbReference type="InterPro" id="IPR032033">
    <property type="entry name" value="Cytochrome_P460"/>
</dbReference>
<comment type="caution">
    <text evidence="3">The sequence shown here is derived from an EMBL/GenBank/DDBJ whole genome shotgun (WGS) entry which is preliminary data.</text>
</comment>
<dbReference type="InterPro" id="IPR038142">
    <property type="entry name" value="Cytochrome_P460_sp"/>
</dbReference>
<organism evidence="3 4">
    <name type="scientific">Geothermobacter hydrogeniphilus</name>
    <dbReference type="NCBI Taxonomy" id="1969733"/>
    <lineage>
        <taxon>Bacteria</taxon>
        <taxon>Pseudomonadati</taxon>
        <taxon>Thermodesulfobacteriota</taxon>
        <taxon>Desulfuromonadia</taxon>
        <taxon>Desulfuromonadales</taxon>
        <taxon>Geothermobacteraceae</taxon>
        <taxon>Geothermobacter</taxon>
    </lineage>
</organism>
<keyword evidence="1" id="KW-0732">Signal</keyword>
<sequence length="166" mass="18084">MKRIQLFFATLAVVGFVVGSALSVFAGGTAKPAAEGKAVWEYIHQADPYQQWPLFPGKGKLYKGRHPHGAFLTTYVSPDAKDAIAAKTGMLPNGAFVVKENYTPAKKLAAVTVMYRVKGYDAEAGDWYWAKYAPDGKVLKDGKVKGCIQCHQAVISNDWIFTGPVK</sequence>
<dbReference type="EMBL" id="PPFX01000029">
    <property type="protein sequence ID" value="PNU19484.1"/>
    <property type="molecule type" value="Genomic_DNA"/>
</dbReference>
<dbReference type="RefSeq" id="WP_103115999.1">
    <property type="nucleotide sequence ID" value="NZ_PPFX01000029.1"/>
</dbReference>
<accession>A0A2K2H846</accession>
<dbReference type="Pfam" id="PF16694">
    <property type="entry name" value="Cytochrome_P460"/>
    <property type="match status" value="1"/>
</dbReference>
<feature type="domain" description="Cytochrome P460" evidence="2">
    <location>
        <begin position="67"/>
        <end position="162"/>
    </location>
</feature>
<evidence type="ECO:0000259" key="2">
    <source>
        <dbReference type="Pfam" id="PF16694"/>
    </source>
</evidence>
<feature type="chain" id="PRO_5014322752" description="Cytochrome P460 domain-containing protein" evidence="1">
    <location>
        <begin position="27"/>
        <end position="166"/>
    </location>
</feature>
<feature type="signal peptide" evidence="1">
    <location>
        <begin position="1"/>
        <end position="26"/>
    </location>
</feature>
<dbReference type="AlphaFoldDB" id="A0A2K2H846"/>
<evidence type="ECO:0000313" key="3">
    <source>
        <dbReference type="EMBL" id="PNU19484.1"/>
    </source>
</evidence>
<name>A0A2K2H846_9BACT</name>
<dbReference type="Proteomes" id="UP000236340">
    <property type="component" value="Unassembled WGS sequence"/>
</dbReference>
<protein>
    <recommendedName>
        <fullName evidence="2">Cytochrome P460 domain-containing protein</fullName>
    </recommendedName>
</protein>
<evidence type="ECO:0000313" key="4">
    <source>
        <dbReference type="Proteomes" id="UP000236340"/>
    </source>
</evidence>
<dbReference type="Gene3D" id="3.50.70.20">
    <property type="entry name" value="Cytochrome P460"/>
    <property type="match status" value="1"/>
</dbReference>
<dbReference type="CDD" id="cd20716">
    <property type="entry name" value="cyt_P460_fam"/>
    <property type="match status" value="1"/>
</dbReference>
<reference evidence="3 4" key="1">
    <citation type="journal article" date="2018" name="Genome Announc.">
        <title>Genome Sequence of Geothermobacter sp. HR-1 Iron Reducer from the Loihi Seamount.</title>
        <authorList>
            <person name="Smith H."/>
            <person name="Abuyen K."/>
            <person name="Tremblay J."/>
            <person name="Savalia P."/>
            <person name="Perez-Rodriguez I."/>
            <person name="Emerson D."/>
            <person name="Tully B."/>
            <person name="Amend J."/>
        </authorList>
    </citation>
    <scope>NUCLEOTIDE SEQUENCE [LARGE SCALE GENOMIC DNA]</scope>
    <source>
        <strain evidence="3 4">HR-1</strain>
    </source>
</reference>
<gene>
    <name evidence="3" type="ORF">C2E25_12135</name>
</gene>
<dbReference type="OrthoDB" id="274365at2"/>
<proteinExistence type="predicted"/>